<evidence type="ECO:0000313" key="4">
    <source>
        <dbReference type="EMBL" id="PKK67001.1"/>
    </source>
</evidence>
<evidence type="ECO:0000313" key="5">
    <source>
        <dbReference type="Proteomes" id="UP000233469"/>
    </source>
</evidence>
<keyword evidence="3" id="KW-0234">DNA repair</keyword>
<reference evidence="4 5" key="1">
    <citation type="submission" date="2016-04" db="EMBL/GenBank/DDBJ databases">
        <title>Genome analyses suggest a sexual origin of heterokaryosis in a supposedly ancient asexual fungus.</title>
        <authorList>
            <person name="Ropars J."/>
            <person name="Sedzielewska K."/>
            <person name="Noel J."/>
            <person name="Charron P."/>
            <person name="Farinelli L."/>
            <person name="Marton T."/>
            <person name="Kruger M."/>
            <person name="Pelin A."/>
            <person name="Brachmann A."/>
            <person name="Corradi N."/>
        </authorList>
    </citation>
    <scope>NUCLEOTIDE SEQUENCE [LARGE SCALE GENOMIC DNA]</scope>
    <source>
        <strain evidence="4 5">C2</strain>
    </source>
</reference>
<dbReference type="PANTHER" id="PTHR10150">
    <property type="entry name" value="DNA REPAIR ENDONUCLEASE XPF"/>
    <property type="match status" value="1"/>
</dbReference>
<comment type="caution">
    <text evidence="4">The sequence shown here is derived from an EMBL/GenBank/DDBJ whole genome shotgun (WGS) entry which is preliminary data.</text>
</comment>
<proteinExistence type="predicted"/>
<evidence type="ECO:0000256" key="2">
    <source>
        <dbReference type="ARBA" id="ARBA00022801"/>
    </source>
</evidence>
<dbReference type="VEuPathDB" id="FungiDB:RhiirFUN_022171"/>
<gene>
    <name evidence="4" type="ORF">RhiirC2_784088</name>
</gene>
<dbReference type="EMBL" id="LLXL01001017">
    <property type="protein sequence ID" value="PKK67001.1"/>
    <property type="molecule type" value="Genomic_DNA"/>
</dbReference>
<sequence>MEIGRKFIFRSFDILIKQQLEPVWYRVSSKTRLIVNDLTTLRKLLDYLVSYDCVSFNSFLETIITSAKRRVFVRTSTTNPIDNTLKNSYPTYPTSKLPQGIQTVLEELPKWNLLAEILREIESDITSHATETSRTSSEGGDLSHLNNTILIMENERECSLHQIIVHQLLPINGEEDDRVLHPNICFC</sequence>
<dbReference type="VEuPathDB" id="FungiDB:RhiirA1_465342"/>
<name>A0A2N1MZC9_9GLOM</name>
<dbReference type="GO" id="GO:0003684">
    <property type="term" value="F:damaged DNA binding"/>
    <property type="evidence" value="ECO:0007669"/>
    <property type="project" value="TreeGrafter"/>
</dbReference>
<dbReference type="GO" id="GO:0000014">
    <property type="term" value="F:single-stranded DNA endodeoxyribonuclease activity"/>
    <property type="evidence" value="ECO:0007669"/>
    <property type="project" value="TreeGrafter"/>
</dbReference>
<accession>A0A2N1MZC9</accession>
<protein>
    <submittedName>
        <fullName evidence="4">Uncharacterized protein</fullName>
    </submittedName>
</protein>
<dbReference type="AlphaFoldDB" id="A0A2N1MZC9"/>
<keyword evidence="1" id="KW-0227">DNA damage</keyword>
<dbReference type="GO" id="GO:0003697">
    <property type="term" value="F:single-stranded DNA binding"/>
    <property type="evidence" value="ECO:0007669"/>
    <property type="project" value="TreeGrafter"/>
</dbReference>
<keyword evidence="2" id="KW-0378">Hydrolase</keyword>
<reference evidence="4 5" key="2">
    <citation type="submission" date="2017-10" db="EMBL/GenBank/DDBJ databases">
        <title>Extensive intraspecific genome diversity in a model arbuscular mycorrhizal fungus.</title>
        <authorList>
            <person name="Chen E.C.H."/>
            <person name="Morin E."/>
            <person name="Baudet D."/>
            <person name="Noel J."/>
            <person name="Ndikumana S."/>
            <person name="Charron P."/>
            <person name="St-Onge C."/>
            <person name="Giorgi J."/>
            <person name="Grigoriev I.V."/>
            <person name="Roux C."/>
            <person name="Martin F.M."/>
            <person name="Corradi N."/>
        </authorList>
    </citation>
    <scope>NUCLEOTIDE SEQUENCE [LARGE SCALE GENOMIC DNA]</scope>
    <source>
        <strain evidence="4 5">C2</strain>
    </source>
</reference>
<evidence type="ECO:0000256" key="1">
    <source>
        <dbReference type="ARBA" id="ARBA00022763"/>
    </source>
</evidence>
<dbReference type="GO" id="GO:0000110">
    <property type="term" value="C:nucleotide-excision repair factor 1 complex"/>
    <property type="evidence" value="ECO:0007669"/>
    <property type="project" value="TreeGrafter"/>
</dbReference>
<dbReference type="Proteomes" id="UP000233469">
    <property type="component" value="Unassembled WGS sequence"/>
</dbReference>
<dbReference type="PANTHER" id="PTHR10150:SF0">
    <property type="entry name" value="DNA REPAIR ENDONUCLEASE XPF"/>
    <property type="match status" value="1"/>
</dbReference>
<dbReference type="VEuPathDB" id="FungiDB:FUN_016917"/>
<dbReference type="GO" id="GO:0000724">
    <property type="term" value="P:double-strand break repair via homologous recombination"/>
    <property type="evidence" value="ECO:0007669"/>
    <property type="project" value="TreeGrafter"/>
</dbReference>
<dbReference type="GO" id="GO:1901255">
    <property type="term" value="P:nucleotide-excision repair involved in interstrand cross-link repair"/>
    <property type="evidence" value="ECO:0007669"/>
    <property type="project" value="TreeGrafter"/>
</dbReference>
<dbReference type="GO" id="GO:0000712">
    <property type="term" value="P:resolution of meiotic recombination intermediates"/>
    <property type="evidence" value="ECO:0007669"/>
    <property type="project" value="TreeGrafter"/>
</dbReference>
<organism evidence="4 5">
    <name type="scientific">Rhizophagus irregularis</name>
    <dbReference type="NCBI Taxonomy" id="588596"/>
    <lineage>
        <taxon>Eukaryota</taxon>
        <taxon>Fungi</taxon>
        <taxon>Fungi incertae sedis</taxon>
        <taxon>Mucoromycota</taxon>
        <taxon>Glomeromycotina</taxon>
        <taxon>Glomeromycetes</taxon>
        <taxon>Glomerales</taxon>
        <taxon>Glomeraceae</taxon>
        <taxon>Rhizophagus</taxon>
    </lineage>
</organism>
<evidence type="ECO:0000256" key="3">
    <source>
        <dbReference type="ARBA" id="ARBA00023204"/>
    </source>
</evidence>